<feature type="transmembrane region" description="Helical" evidence="6">
    <location>
        <begin position="98"/>
        <end position="122"/>
    </location>
</feature>
<dbReference type="EMBL" id="SOGT01000008">
    <property type="protein sequence ID" value="TFD26595.1"/>
    <property type="molecule type" value="Genomic_DNA"/>
</dbReference>
<dbReference type="OrthoDB" id="3171962at2"/>
<proteinExistence type="predicted"/>
<name>A0A4V3IP91_9MICO</name>
<dbReference type="AlphaFoldDB" id="A0A4V3IP91"/>
<evidence type="ECO:0000313" key="9">
    <source>
        <dbReference type="Proteomes" id="UP000298424"/>
    </source>
</evidence>
<comment type="caution">
    <text evidence="8">The sequence shown here is derived from an EMBL/GenBank/DDBJ whole genome shotgun (WGS) entry which is preliminary data.</text>
</comment>
<feature type="transmembrane region" description="Helical" evidence="6">
    <location>
        <begin position="194"/>
        <end position="216"/>
    </location>
</feature>
<feature type="transmembrane region" description="Helical" evidence="6">
    <location>
        <begin position="364"/>
        <end position="397"/>
    </location>
</feature>
<keyword evidence="9" id="KW-1185">Reference proteome</keyword>
<dbReference type="Pfam" id="PF02687">
    <property type="entry name" value="FtsX"/>
    <property type="match status" value="1"/>
</dbReference>
<feature type="transmembrane region" description="Helical" evidence="6">
    <location>
        <begin position="228"/>
        <end position="255"/>
    </location>
</feature>
<evidence type="ECO:0000256" key="5">
    <source>
        <dbReference type="ARBA" id="ARBA00023136"/>
    </source>
</evidence>
<feature type="transmembrane region" description="Helical" evidence="6">
    <location>
        <begin position="322"/>
        <end position="343"/>
    </location>
</feature>
<evidence type="ECO:0000259" key="7">
    <source>
        <dbReference type="Pfam" id="PF02687"/>
    </source>
</evidence>
<comment type="subcellular location">
    <subcellularLocation>
        <location evidence="1">Cell membrane</location>
        <topology evidence="1">Multi-pass membrane protein</topology>
    </subcellularLocation>
</comment>
<dbReference type="InterPro" id="IPR003838">
    <property type="entry name" value="ABC3_permease_C"/>
</dbReference>
<protein>
    <submittedName>
        <fullName evidence="8">FtsX-like permease family protein</fullName>
    </submittedName>
</protein>
<dbReference type="RefSeq" id="WP_134572093.1">
    <property type="nucleotide sequence ID" value="NZ_SOGT01000008.1"/>
</dbReference>
<evidence type="ECO:0000313" key="8">
    <source>
        <dbReference type="EMBL" id="TFD26595.1"/>
    </source>
</evidence>
<evidence type="ECO:0000256" key="3">
    <source>
        <dbReference type="ARBA" id="ARBA00022692"/>
    </source>
</evidence>
<feature type="transmembrane region" description="Helical" evidence="6">
    <location>
        <begin position="15"/>
        <end position="38"/>
    </location>
</feature>
<feature type="transmembrane region" description="Helical" evidence="6">
    <location>
        <begin position="50"/>
        <end position="78"/>
    </location>
</feature>
<accession>A0A4V3IP91</accession>
<keyword evidence="2" id="KW-1003">Cell membrane</keyword>
<gene>
    <name evidence="8" type="ORF">E3T27_07375</name>
</gene>
<evidence type="ECO:0000256" key="1">
    <source>
        <dbReference type="ARBA" id="ARBA00004651"/>
    </source>
</evidence>
<feature type="transmembrane region" description="Helical" evidence="6">
    <location>
        <begin position="417"/>
        <end position="438"/>
    </location>
</feature>
<feature type="transmembrane region" description="Helical" evidence="6">
    <location>
        <begin position="142"/>
        <end position="164"/>
    </location>
</feature>
<evidence type="ECO:0000256" key="4">
    <source>
        <dbReference type="ARBA" id="ARBA00022989"/>
    </source>
</evidence>
<evidence type="ECO:0000256" key="2">
    <source>
        <dbReference type="ARBA" id="ARBA00022475"/>
    </source>
</evidence>
<organism evidence="8 9">
    <name type="scientific">Cryobacterium lyxosi</name>
    <dbReference type="NCBI Taxonomy" id="1259228"/>
    <lineage>
        <taxon>Bacteria</taxon>
        <taxon>Bacillati</taxon>
        <taxon>Actinomycetota</taxon>
        <taxon>Actinomycetes</taxon>
        <taxon>Micrococcales</taxon>
        <taxon>Microbacteriaceae</taxon>
        <taxon>Cryobacterium</taxon>
    </lineage>
</organism>
<dbReference type="Proteomes" id="UP000298424">
    <property type="component" value="Unassembled WGS sequence"/>
</dbReference>
<feature type="transmembrane region" description="Helical" evidence="6">
    <location>
        <begin position="275"/>
        <end position="302"/>
    </location>
</feature>
<keyword evidence="4 6" id="KW-1133">Transmembrane helix</keyword>
<evidence type="ECO:0000256" key="6">
    <source>
        <dbReference type="SAM" id="Phobius"/>
    </source>
</evidence>
<dbReference type="GO" id="GO:0005886">
    <property type="term" value="C:plasma membrane"/>
    <property type="evidence" value="ECO:0007669"/>
    <property type="project" value="UniProtKB-SubCell"/>
</dbReference>
<sequence>MMLLIFSELRSQWRAWVGVFILAVAAGFVLAIGASIAGTGAELGGKFQGILAGAAATILMFSGVSALAVLSSVATLTVTLQQRSYALWQLIGARPGTVGIIVLLQLLIVSLAGAALGVAVARPAADPLFALGFGTVPGLGGVHVHFGGVTVLGSVLGVCGIVLLGGWRAARRAAFTPPLEILREAEPRRGRMRWFRWIFVIAAATAASALSSSLFGATLSQSSSRIPLITPVLTIFIVAIAPLLYPAVLMAWTAVLPARVSSAWFLARNQARHHLAYSTAAITPLLVGISLSAGLYTAAATLNDAFRIQGTGGSAALHDNEVTLLLGGPLVLAAVAAAIVVFMSSRTRGQELALLQASGATHRTIIFTAALEAVIYVITAAILALVIIVASSVILAAGLSTAVPGTTATIDALPGLIIAGIGCALILLATLGPTIVGLRRDVMRTLSSE</sequence>
<feature type="domain" description="ABC3 transporter permease C-terminal" evidence="7">
    <location>
        <begin position="330"/>
        <end position="435"/>
    </location>
</feature>
<keyword evidence="5 6" id="KW-0472">Membrane</keyword>
<reference evidence="8 9" key="1">
    <citation type="submission" date="2019-03" db="EMBL/GenBank/DDBJ databases">
        <title>Genomics of glacier-inhabiting Cryobacterium strains.</title>
        <authorList>
            <person name="Liu Q."/>
            <person name="Xin Y.-H."/>
        </authorList>
    </citation>
    <scope>NUCLEOTIDE SEQUENCE [LARGE SCALE GENOMIC DNA]</scope>
    <source>
        <strain evidence="8 9">TMT1-1</strain>
    </source>
</reference>
<keyword evidence="3 6" id="KW-0812">Transmembrane</keyword>